<proteinExistence type="predicted"/>
<evidence type="ECO:0000313" key="3">
    <source>
        <dbReference type="Proteomes" id="UP000643403"/>
    </source>
</evidence>
<sequence>MNLVDKLQSHSLAAGAAIGLVLGSVAGVAWPVSVPPPPEHASAGWSLPPELSSLRPPEKEFSIVRDAPAWGGANDNETGAKESGWRLVGIIARPEAVGLVAVEGGRNTRVRVGETLPDGARLAGITAAGIIFEKDGCRQERLLYAAESEQSQACASAKK</sequence>
<protein>
    <submittedName>
        <fullName evidence="2">Uncharacterized protein</fullName>
    </submittedName>
</protein>
<keyword evidence="1" id="KW-0472">Membrane</keyword>
<gene>
    <name evidence="2" type="ORF">GCM10008101_26570</name>
</gene>
<accession>A0ABQ3CAE5</accession>
<evidence type="ECO:0000256" key="1">
    <source>
        <dbReference type="SAM" id="Phobius"/>
    </source>
</evidence>
<evidence type="ECO:0000313" key="2">
    <source>
        <dbReference type="EMBL" id="GGZ70893.1"/>
    </source>
</evidence>
<organism evidence="2 3">
    <name type="scientific">Cognatilysobacter xinjiangensis</name>
    <dbReference type="NCBI Taxonomy" id="546892"/>
    <lineage>
        <taxon>Bacteria</taxon>
        <taxon>Pseudomonadati</taxon>
        <taxon>Pseudomonadota</taxon>
        <taxon>Gammaproteobacteria</taxon>
        <taxon>Lysobacterales</taxon>
        <taxon>Lysobacteraceae</taxon>
        <taxon>Cognatilysobacter</taxon>
    </lineage>
</organism>
<dbReference type="RefSeq" id="WP_189450785.1">
    <property type="nucleotide sequence ID" value="NZ_BMXY01000004.1"/>
</dbReference>
<dbReference type="Proteomes" id="UP000643403">
    <property type="component" value="Unassembled WGS sequence"/>
</dbReference>
<feature type="transmembrane region" description="Helical" evidence="1">
    <location>
        <begin position="12"/>
        <end position="32"/>
    </location>
</feature>
<keyword evidence="1" id="KW-0812">Transmembrane</keyword>
<keyword evidence="1" id="KW-1133">Transmembrane helix</keyword>
<dbReference type="EMBL" id="BMXY01000004">
    <property type="protein sequence ID" value="GGZ70893.1"/>
    <property type="molecule type" value="Genomic_DNA"/>
</dbReference>
<keyword evidence="3" id="KW-1185">Reference proteome</keyword>
<comment type="caution">
    <text evidence="2">The sequence shown here is derived from an EMBL/GenBank/DDBJ whole genome shotgun (WGS) entry which is preliminary data.</text>
</comment>
<reference evidence="3" key="1">
    <citation type="journal article" date="2019" name="Int. J. Syst. Evol. Microbiol.">
        <title>The Global Catalogue of Microorganisms (GCM) 10K type strain sequencing project: providing services to taxonomists for standard genome sequencing and annotation.</title>
        <authorList>
            <consortium name="The Broad Institute Genomics Platform"/>
            <consortium name="The Broad Institute Genome Sequencing Center for Infectious Disease"/>
            <person name="Wu L."/>
            <person name="Ma J."/>
        </authorList>
    </citation>
    <scope>NUCLEOTIDE SEQUENCE [LARGE SCALE GENOMIC DNA]</scope>
    <source>
        <strain evidence="3">KCTC 22558</strain>
    </source>
</reference>
<name>A0ABQ3CAE5_9GAMM</name>